<dbReference type="Gene3D" id="1.20.120.1080">
    <property type="match status" value="1"/>
</dbReference>
<feature type="domain" description="Protein kinase" evidence="13">
    <location>
        <begin position="1004"/>
        <end position="1261"/>
    </location>
</feature>
<evidence type="ECO:0000256" key="3">
    <source>
        <dbReference type="ARBA" id="ARBA00022527"/>
    </source>
</evidence>
<keyword evidence="3" id="KW-0723">Serine/threonine-protein kinase</keyword>
<dbReference type="PANTHER" id="PTHR18934">
    <property type="entry name" value="ATP-DEPENDENT RNA HELICASE"/>
    <property type="match status" value="1"/>
</dbReference>
<evidence type="ECO:0000259" key="15">
    <source>
        <dbReference type="PROSITE" id="PS51192"/>
    </source>
</evidence>
<evidence type="ECO:0000256" key="1">
    <source>
        <dbReference type="ARBA" id="ARBA00008792"/>
    </source>
</evidence>
<dbReference type="Pfam" id="PF07717">
    <property type="entry name" value="OB_NTP_bind"/>
    <property type="match status" value="1"/>
</dbReference>
<dbReference type="PANTHER" id="PTHR18934:SF136">
    <property type="entry name" value="ATP-DEPENDENT RNA HELICASE DHX35-RELATED"/>
    <property type="match status" value="1"/>
</dbReference>
<dbReference type="CDD" id="cd18791">
    <property type="entry name" value="SF2_C_RHA"/>
    <property type="match status" value="1"/>
</dbReference>
<dbReference type="Pfam" id="PF00069">
    <property type="entry name" value="Pkinase"/>
    <property type="match status" value="1"/>
</dbReference>
<evidence type="ECO:0000256" key="5">
    <source>
        <dbReference type="ARBA" id="ARBA00022723"/>
    </source>
</evidence>
<evidence type="ECO:0000313" key="18">
    <source>
        <dbReference type="EMBL" id="CAF3657079.1"/>
    </source>
</evidence>
<dbReference type="Pfam" id="PF00271">
    <property type="entry name" value="Helicase_C"/>
    <property type="match status" value="1"/>
</dbReference>
<dbReference type="InterPro" id="IPR007502">
    <property type="entry name" value="Helicase-assoc_dom"/>
</dbReference>
<dbReference type="InterPro" id="IPR014001">
    <property type="entry name" value="Helicase_ATP-bd"/>
</dbReference>
<evidence type="ECO:0000259" key="16">
    <source>
        <dbReference type="PROSITE" id="PS51194"/>
    </source>
</evidence>
<dbReference type="GO" id="GO:0003724">
    <property type="term" value="F:RNA helicase activity"/>
    <property type="evidence" value="ECO:0007669"/>
    <property type="project" value="UniProtKB-EC"/>
</dbReference>
<keyword evidence="19" id="KW-1185">Reference proteome</keyword>
<dbReference type="Gene3D" id="3.30.200.20">
    <property type="entry name" value="Phosphorylase Kinase, domain 1"/>
    <property type="match status" value="1"/>
</dbReference>
<evidence type="ECO:0000256" key="2">
    <source>
        <dbReference type="ARBA" id="ARBA00012552"/>
    </source>
</evidence>
<dbReference type="InterPro" id="IPR011709">
    <property type="entry name" value="DEAD-box_helicase_OB_fold"/>
</dbReference>
<comment type="similarity">
    <text evidence="1">Belongs to the DEAD box helicase family. DEAH subfamily.</text>
</comment>
<keyword evidence="8" id="KW-0378">Hydrolase</keyword>
<dbReference type="InterPro" id="IPR027417">
    <property type="entry name" value="P-loop_NTPase"/>
</dbReference>
<dbReference type="InterPro" id="IPR045270">
    <property type="entry name" value="STKc_AGC"/>
</dbReference>
<dbReference type="InterPro" id="IPR002219">
    <property type="entry name" value="PKC_DAG/PE"/>
</dbReference>
<dbReference type="SMART" id="SM00109">
    <property type="entry name" value="C1"/>
    <property type="match status" value="2"/>
</dbReference>
<feature type="domain" description="Helicase C-terminal" evidence="16">
    <location>
        <begin position="205"/>
        <end position="391"/>
    </location>
</feature>
<evidence type="ECO:0000256" key="8">
    <source>
        <dbReference type="ARBA" id="ARBA00022801"/>
    </source>
</evidence>
<comment type="catalytic activity">
    <reaction evidence="12">
        <text>ATP + H2O = ADP + phosphate + H(+)</text>
        <dbReference type="Rhea" id="RHEA:13065"/>
        <dbReference type="ChEBI" id="CHEBI:15377"/>
        <dbReference type="ChEBI" id="CHEBI:15378"/>
        <dbReference type="ChEBI" id="CHEBI:30616"/>
        <dbReference type="ChEBI" id="CHEBI:43474"/>
        <dbReference type="ChEBI" id="CHEBI:456216"/>
        <dbReference type="EC" id="3.6.4.13"/>
    </reaction>
</comment>
<evidence type="ECO:0000256" key="11">
    <source>
        <dbReference type="ARBA" id="ARBA00022840"/>
    </source>
</evidence>
<dbReference type="FunFam" id="3.40.50.300:FF:000578">
    <property type="entry name" value="probable ATP-dependent RNA helicase DHX35"/>
    <property type="match status" value="1"/>
</dbReference>
<dbReference type="GO" id="GO:0003723">
    <property type="term" value="F:RNA binding"/>
    <property type="evidence" value="ECO:0007669"/>
    <property type="project" value="TreeGrafter"/>
</dbReference>
<keyword evidence="6" id="KW-0547">Nucleotide-binding</keyword>
<dbReference type="Proteomes" id="UP000681722">
    <property type="component" value="Unassembled WGS sequence"/>
</dbReference>
<dbReference type="Gene3D" id="3.40.50.300">
    <property type="entry name" value="P-loop containing nucleotide triphosphate hydrolases"/>
    <property type="match status" value="2"/>
</dbReference>
<evidence type="ECO:0000256" key="10">
    <source>
        <dbReference type="ARBA" id="ARBA00022833"/>
    </source>
</evidence>
<dbReference type="EMBL" id="CAJOBC010001121">
    <property type="protein sequence ID" value="CAF3657079.1"/>
    <property type="molecule type" value="Genomic_DNA"/>
</dbReference>
<evidence type="ECO:0000259" key="14">
    <source>
        <dbReference type="PROSITE" id="PS50081"/>
    </source>
</evidence>
<dbReference type="Pfam" id="PF00270">
    <property type="entry name" value="DEAD"/>
    <property type="match status" value="1"/>
</dbReference>
<gene>
    <name evidence="17" type="ORF">GPM918_LOCUS7032</name>
    <name evidence="18" type="ORF">SRO942_LOCUS7032</name>
</gene>
<dbReference type="InterPro" id="IPR046349">
    <property type="entry name" value="C1-like_sf"/>
</dbReference>
<comment type="caution">
    <text evidence="17">The sequence shown here is derived from an EMBL/GenBank/DDBJ whole genome shotgun (WGS) entry which is preliminary data.</text>
</comment>
<evidence type="ECO:0000259" key="13">
    <source>
        <dbReference type="PROSITE" id="PS50011"/>
    </source>
</evidence>
<dbReference type="PROSITE" id="PS00479">
    <property type="entry name" value="ZF_DAG_PE_1"/>
    <property type="match status" value="1"/>
</dbReference>
<dbReference type="OrthoDB" id="10253254at2759"/>
<dbReference type="Gene3D" id="3.30.60.20">
    <property type="match status" value="2"/>
</dbReference>
<dbReference type="Pfam" id="PF04408">
    <property type="entry name" value="WHD_HA2"/>
    <property type="match status" value="1"/>
</dbReference>
<organism evidence="17 19">
    <name type="scientific">Didymodactylos carnosus</name>
    <dbReference type="NCBI Taxonomy" id="1234261"/>
    <lineage>
        <taxon>Eukaryota</taxon>
        <taxon>Metazoa</taxon>
        <taxon>Spiralia</taxon>
        <taxon>Gnathifera</taxon>
        <taxon>Rotifera</taxon>
        <taxon>Eurotatoria</taxon>
        <taxon>Bdelloidea</taxon>
        <taxon>Philodinida</taxon>
        <taxon>Philodinidae</taxon>
        <taxon>Didymodactylos</taxon>
    </lineage>
</organism>
<dbReference type="SUPFAM" id="SSF52540">
    <property type="entry name" value="P-loop containing nucleoside triphosphate hydrolases"/>
    <property type="match status" value="1"/>
</dbReference>
<feature type="domain" description="Phorbol-ester/DAG-type" evidence="14">
    <location>
        <begin position="893"/>
        <end position="948"/>
    </location>
</feature>
<evidence type="ECO:0000256" key="12">
    <source>
        <dbReference type="ARBA" id="ARBA00047984"/>
    </source>
</evidence>
<evidence type="ECO:0000256" key="6">
    <source>
        <dbReference type="ARBA" id="ARBA00022741"/>
    </source>
</evidence>
<evidence type="ECO:0000256" key="4">
    <source>
        <dbReference type="ARBA" id="ARBA00022679"/>
    </source>
</evidence>
<keyword evidence="9" id="KW-0347">Helicase</keyword>
<keyword evidence="10" id="KW-0862">Zinc</keyword>
<dbReference type="GO" id="GO:0004674">
    <property type="term" value="F:protein serine/threonine kinase activity"/>
    <property type="evidence" value="ECO:0007669"/>
    <property type="project" value="UniProtKB-KW"/>
</dbReference>
<protein>
    <recommendedName>
        <fullName evidence="2">RNA helicase</fullName>
        <ecNumber evidence="2">3.6.4.13</ecNumber>
    </recommendedName>
</protein>
<dbReference type="Pfam" id="PF21010">
    <property type="entry name" value="HA2_C"/>
    <property type="match status" value="1"/>
</dbReference>
<proteinExistence type="inferred from homology"/>
<dbReference type="InterPro" id="IPR011009">
    <property type="entry name" value="Kinase-like_dom_sf"/>
</dbReference>
<dbReference type="SMART" id="SM00487">
    <property type="entry name" value="DEXDc"/>
    <property type="match status" value="1"/>
</dbReference>
<dbReference type="Pfam" id="PF00130">
    <property type="entry name" value="C1_1"/>
    <property type="match status" value="2"/>
</dbReference>
<keyword evidence="11" id="KW-0067">ATP-binding</keyword>
<dbReference type="InterPro" id="IPR000719">
    <property type="entry name" value="Prot_kinase_dom"/>
</dbReference>
<dbReference type="SUPFAM" id="SSF56112">
    <property type="entry name" value="Protein kinase-like (PK-like)"/>
    <property type="match status" value="1"/>
</dbReference>
<dbReference type="GO" id="GO:0046872">
    <property type="term" value="F:metal ion binding"/>
    <property type="evidence" value="ECO:0007669"/>
    <property type="project" value="UniProtKB-KW"/>
</dbReference>
<dbReference type="GO" id="GO:0005524">
    <property type="term" value="F:ATP binding"/>
    <property type="evidence" value="ECO:0007669"/>
    <property type="project" value="UniProtKB-KW"/>
</dbReference>
<dbReference type="EC" id="3.6.4.13" evidence="2"/>
<evidence type="ECO:0000313" key="19">
    <source>
        <dbReference type="Proteomes" id="UP000663829"/>
    </source>
</evidence>
<evidence type="ECO:0000256" key="7">
    <source>
        <dbReference type="ARBA" id="ARBA00022777"/>
    </source>
</evidence>
<dbReference type="SMART" id="SM00847">
    <property type="entry name" value="HA2"/>
    <property type="match status" value="1"/>
</dbReference>
<keyword evidence="4" id="KW-0808">Transferase</keyword>
<feature type="domain" description="Helicase ATP-binding" evidence="15">
    <location>
        <begin position="1"/>
        <end position="149"/>
    </location>
</feature>
<dbReference type="PROSITE" id="PS50011">
    <property type="entry name" value="PROTEIN_KINASE_DOM"/>
    <property type="match status" value="1"/>
</dbReference>
<dbReference type="InterPro" id="IPR001650">
    <property type="entry name" value="Helicase_C-like"/>
</dbReference>
<dbReference type="InterPro" id="IPR048333">
    <property type="entry name" value="HA2_WH"/>
</dbReference>
<dbReference type="CDD" id="cd05123">
    <property type="entry name" value="STKc_AGC"/>
    <property type="match status" value="1"/>
</dbReference>
<dbReference type="EMBL" id="CAJNOQ010001121">
    <property type="protein sequence ID" value="CAF0869680.1"/>
    <property type="molecule type" value="Genomic_DNA"/>
</dbReference>
<evidence type="ECO:0000313" key="17">
    <source>
        <dbReference type="EMBL" id="CAF0869680.1"/>
    </source>
</evidence>
<dbReference type="GO" id="GO:0016787">
    <property type="term" value="F:hydrolase activity"/>
    <property type="evidence" value="ECO:0007669"/>
    <property type="project" value="UniProtKB-KW"/>
</dbReference>
<sequence>SGKSTQIPQYLCESGWTRNGKLVCMSEPRRIAAVQIAQRIADESDCLLGKEVGYRIRFEDCYTSGLTQLIVMTEGLLLREMMYDPLLKRYNVIIIDEAHERSLQTDLLLGLIKKIQKVRKELRLIITSATIDSERLKMFFEQQDETITITDSNKRKYQDLLDDTVDENTKENENLKQCYILSVEGRSYPVEIYHTNEPVPNYRKACVDCCIQIHEEEKYNDSGDILCFVAGQDDVQEITRDLLAYANEQESQKKKRTDERKKLIILPLYANLKFDQQMRVFERTQPNTKKIIVATNIAETSITIPGIVYVIDCGYVRLKLFNPEFGFEVLTTLPLSQSSALQRVGRAGRVRSGKAYRLYPEQEYLKMKQFQMPEMQRSDLSTVIIQLKALGIQNLVRFDFPSPPPSKNLLQSIECLYALKAIDHNSYLTPDIGTKMAELPLHPTHSRALLISSKYECTQEILRIVASLQVKNVFISPPGDQRAKAQKQHAKFACKEGDLITQLNVIKAYEEQPLSNQYKFCEKYFLNIKSLKRILEIKHSLEKYLQRLLDNERKSTIQSSCDGEVSSVLKCLTDCFFMNAAKLEMDGYTYKTLKGSQQLLYIHPSSILSQTLSYDNMNQLPRMILFNELIQSSKLFMTDITVIETNWLYEIAGHYYEQLTSRQWYKQRKMNTDNVLRVKLLSFTNVSNKPLTHVVFQIKKLRRVHYTDSKDVLEEMDHSSTIILSLNNTFNCYLNADSYYQIIILKLCSKTKSKVIDYLILSKDYLLHLAHDNTHQSIHFGWGFNLEFSLEFVYGLSQKQSLSIAGANTMLSKKPTRLICRTIMHHDMILKQFYYPVFCSICTRFMWGLDPHGYQCTMCNLVTHKGCAEKIPFNCVRSPFIQSNTQGLKVKIPHMFQQHEPPLIRSLITSDLGHCNHCGFQILQNALKCTQCGFTIHHHCQSLLPSMCGFPYKSFAHVIGLILPAQQPNLHSLNRHISSSFDRSWLEPLPVIPHGIITPKLEDFKLSEKLGDGPHAKVFRVEHVQSKKILAIKVVDGKNAEGRNQIEVEKVILFRYANDNPYIVKAYCTFHKDSNLFLVMEYIAGKTLSHKMVSSFLSEDQIRFYVAELAFILQYLHSKNIVYRDLKLDHTIVDESGHICLIDFGLCRILRNVDEKCTSICGTPGYMAPEILDSKGYSFPVDFWSLGIILLQMLCGEEIYSPTDDNDNPIDFGEFFKQNPFLKPITPEAQSCLTALLEIDPEKRLGSPTSPHGLLRKHSFFNTGTIINWDEIEQKTFKLKTKTPQVH</sequence>
<keyword evidence="7" id="KW-0418">Kinase</keyword>
<reference evidence="17" key="1">
    <citation type="submission" date="2021-02" db="EMBL/GenBank/DDBJ databases">
        <authorList>
            <person name="Nowell W R."/>
        </authorList>
    </citation>
    <scope>NUCLEOTIDE SEQUENCE</scope>
</reference>
<keyword evidence="5" id="KW-0479">Metal-binding</keyword>
<dbReference type="Proteomes" id="UP000663829">
    <property type="component" value="Unassembled WGS sequence"/>
</dbReference>
<dbReference type="PROSITE" id="PS50081">
    <property type="entry name" value="ZF_DAG_PE_2"/>
    <property type="match status" value="2"/>
</dbReference>
<dbReference type="SMART" id="SM00490">
    <property type="entry name" value="HELICc"/>
    <property type="match status" value="1"/>
</dbReference>
<dbReference type="GO" id="GO:0071013">
    <property type="term" value="C:catalytic step 2 spliceosome"/>
    <property type="evidence" value="ECO:0007669"/>
    <property type="project" value="TreeGrafter"/>
</dbReference>
<accession>A0A813XT10</accession>
<feature type="non-terminal residue" evidence="17">
    <location>
        <position position="1"/>
    </location>
</feature>
<dbReference type="InterPro" id="IPR011545">
    <property type="entry name" value="DEAD/DEAH_box_helicase_dom"/>
</dbReference>
<dbReference type="PROSITE" id="PS51192">
    <property type="entry name" value="HELICASE_ATP_BIND_1"/>
    <property type="match status" value="1"/>
</dbReference>
<feature type="domain" description="Phorbol-ester/DAG-type" evidence="14">
    <location>
        <begin position="825"/>
        <end position="875"/>
    </location>
</feature>
<dbReference type="PROSITE" id="PS51194">
    <property type="entry name" value="HELICASE_CTER"/>
    <property type="match status" value="1"/>
</dbReference>
<name>A0A813XT10_9BILA</name>
<dbReference type="SUPFAM" id="SSF57889">
    <property type="entry name" value="Cysteine-rich domain"/>
    <property type="match status" value="2"/>
</dbReference>
<dbReference type="Gene3D" id="1.10.510.10">
    <property type="entry name" value="Transferase(Phosphotransferase) domain 1"/>
    <property type="match status" value="1"/>
</dbReference>
<evidence type="ECO:0000256" key="9">
    <source>
        <dbReference type="ARBA" id="ARBA00022806"/>
    </source>
</evidence>